<dbReference type="GO" id="GO:0006631">
    <property type="term" value="P:fatty acid metabolic process"/>
    <property type="evidence" value="ECO:0007669"/>
    <property type="project" value="TreeGrafter"/>
</dbReference>
<dbReference type="Pfam" id="PF08240">
    <property type="entry name" value="ADH_N"/>
    <property type="match status" value="1"/>
</dbReference>
<evidence type="ECO:0000256" key="1">
    <source>
        <dbReference type="ARBA" id="ARBA00004173"/>
    </source>
</evidence>
<dbReference type="Pfam" id="PF00107">
    <property type="entry name" value="ADH_zinc_N"/>
    <property type="match status" value="1"/>
</dbReference>
<evidence type="ECO:0000256" key="8">
    <source>
        <dbReference type="ARBA" id="ARBA00042123"/>
    </source>
</evidence>
<keyword evidence="12" id="KW-1185">Reference proteome</keyword>
<evidence type="ECO:0000256" key="5">
    <source>
        <dbReference type="ARBA" id="ARBA00023002"/>
    </source>
</evidence>
<evidence type="ECO:0000259" key="9">
    <source>
        <dbReference type="Pfam" id="PF00107"/>
    </source>
</evidence>
<dbReference type="CDD" id="cd08290">
    <property type="entry name" value="ETR"/>
    <property type="match status" value="1"/>
</dbReference>
<dbReference type="InterPro" id="IPR013149">
    <property type="entry name" value="ADH-like_C"/>
</dbReference>
<dbReference type="AlphaFoldDB" id="A0AAV7KKL3"/>
<keyword evidence="3" id="KW-0521">NADP</keyword>
<dbReference type="Gene3D" id="3.90.180.10">
    <property type="entry name" value="Medium-chain alcohol dehydrogenases, catalytic domain"/>
    <property type="match status" value="1"/>
</dbReference>
<dbReference type="InterPro" id="IPR036291">
    <property type="entry name" value="NAD(P)-bd_dom_sf"/>
</dbReference>
<keyword evidence="4" id="KW-0809">Transit peptide</keyword>
<dbReference type="InterPro" id="IPR011032">
    <property type="entry name" value="GroES-like_sf"/>
</dbReference>
<evidence type="ECO:0000259" key="10">
    <source>
        <dbReference type="Pfam" id="PF08240"/>
    </source>
</evidence>
<dbReference type="SUPFAM" id="SSF51735">
    <property type="entry name" value="NAD(P)-binding Rossmann-fold domains"/>
    <property type="match status" value="1"/>
</dbReference>
<dbReference type="PANTHER" id="PTHR43981:SF2">
    <property type="entry name" value="ENOYL-[ACYL-CARRIER-PROTEIN] REDUCTASE, MITOCHONDRIAL"/>
    <property type="match status" value="1"/>
</dbReference>
<evidence type="ECO:0000256" key="6">
    <source>
        <dbReference type="ARBA" id="ARBA00023128"/>
    </source>
</evidence>
<proteinExistence type="inferred from homology"/>
<comment type="similarity">
    <text evidence="2">Belongs to the zinc-containing alcohol dehydrogenase family. Quinone oxidoreductase subfamily.</text>
</comment>
<dbReference type="EMBL" id="JAKMXF010000011">
    <property type="protein sequence ID" value="KAI6661603.1"/>
    <property type="molecule type" value="Genomic_DNA"/>
</dbReference>
<evidence type="ECO:0000256" key="4">
    <source>
        <dbReference type="ARBA" id="ARBA00022946"/>
    </source>
</evidence>
<accession>A0AAV7KKL3</accession>
<sequence length="281" mass="31413">MHLPKLPATPGNEFVGEVLKTGKNVSNISPGDHVIAARPGIGTWRSHLITSHTLLEKVSKSLPIQFAATLLVNPCTAYRMLQDFVELKVGDTLIQNAANSAVGQMVIQLAKYKGVKTINIIRDREDFRKVQNLLEDLGANIVLSDKQIRLPREKAGIIQKFGKAKLALNAVGGKSVSDMSSYLETKGVVVTYGAMSREPNVIPAGKLIFMDHRYVGYWNTRWLEENGGSSEYKKMIEGISRMVVDERIVGPVMEEFKLESFKEAIERYFTPYTNQKQIYIL</sequence>
<comment type="subcellular location">
    <subcellularLocation>
        <location evidence="1">Mitochondrion</location>
    </subcellularLocation>
</comment>
<keyword evidence="6" id="KW-0496">Mitochondrion</keyword>
<dbReference type="SUPFAM" id="SSF50129">
    <property type="entry name" value="GroES-like"/>
    <property type="match status" value="1"/>
</dbReference>
<dbReference type="Proteomes" id="UP001165289">
    <property type="component" value="Unassembled WGS sequence"/>
</dbReference>
<keyword evidence="5" id="KW-0560">Oxidoreductase</keyword>
<dbReference type="PANTHER" id="PTHR43981">
    <property type="entry name" value="ENOYL-[ACYL-CARRIER-PROTEIN] REDUCTASE, MITOCHONDRIAL"/>
    <property type="match status" value="1"/>
</dbReference>
<dbReference type="InterPro" id="IPR051034">
    <property type="entry name" value="Mito_Enoyl-ACP_Reductase"/>
</dbReference>
<gene>
    <name evidence="11" type="ORF">LOD99_13476</name>
</gene>
<comment type="caution">
    <text evidence="11">The sequence shown here is derived from an EMBL/GenBank/DDBJ whole genome shotgun (WGS) entry which is preliminary data.</text>
</comment>
<name>A0AAV7KKL3_9METZ</name>
<reference evidence="11 12" key="1">
    <citation type="journal article" date="2023" name="BMC Biol.">
        <title>The compact genome of the sponge Oopsacas minuta (Hexactinellida) is lacking key metazoan core genes.</title>
        <authorList>
            <person name="Santini S."/>
            <person name="Schenkelaars Q."/>
            <person name="Jourda C."/>
            <person name="Duchesne M."/>
            <person name="Belahbib H."/>
            <person name="Rocher C."/>
            <person name="Selva M."/>
            <person name="Riesgo A."/>
            <person name="Vervoort M."/>
            <person name="Leys S.P."/>
            <person name="Kodjabachian L."/>
            <person name="Le Bivic A."/>
            <person name="Borchiellini C."/>
            <person name="Claverie J.M."/>
            <person name="Renard E."/>
        </authorList>
    </citation>
    <scope>NUCLEOTIDE SEQUENCE [LARGE SCALE GENOMIC DNA]</scope>
    <source>
        <strain evidence="11">SPO-2</strain>
    </source>
</reference>
<dbReference type="Gene3D" id="3.40.50.720">
    <property type="entry name" value="NAD(P)-binding Rossmann-like Domain"/>
    <property type="match status" value="1"/>
</dbReference>
<organism evidence="11 12">
    <name type="scientific">Oopsacas minuta</name>
    <dbReference type="NCBI Taxonomy" id="111878"/>
    <lineage>
        <taxon>Eukaryota</taxon>
        <taxon>Metazoa</taxon>
        <taxon>Porifera</taxon>
        <taxon>Hexactinellida</taxon>
        <taxon>Hexasterophora</taxon>
        <taxon>Lyssacinosida</taxon>
        <taxon>Leucopsacidae</taxon>
        <taxon>Oopsacas</taxon>
    </lineage>
</organism>
<protein>
    <recommendedName>
        <fullName evidence="7">Enoyl-[acyl-carrier-protein] reductase, mitochondrial</fullName>
    </recommendedName>
    <alternativeName>
        <fullName evidence="8">2-enoyl thioester reductase</fullName>
    </alternativeName>
</protein>
<dbReference type="GO" id="GO:0016491">
    <property type="term" value="F:oxidoreductase activity"/>
    <property type="evidence" value="ECO:0007669"/>
    <property type="project" value="UniProtKB-KW"/>
</dbReference>
<evidence type="ECO:0000313" key="12">
    <source>
        <dbReference type="Proteomes" id="UP001165289"/>
    </source>
</evidence>
<evidence type="ECO:0000256" key="3">
    <source>
        <dbReference type="ARBA" id="ARBA00022857"/>
    </source>
</evidence>
<feature type="domain" description="Alcohol dehydrogenase-like N-terminal" evidence="10">
    <location>
        <begin position="4"/>
        <end position="36"/>
    </location>
</feature>
<evidence type="ECO:0000256" key="2">
    <source>
        <dbReference type="ARBA" id="ARBA00010371"/>
    </source>
</evidence>
<feature type="domain" description="Alcohol dehydrogenase-like C-terminal" evidence="9">
    <location>
        <begin position="101"/>
        <end position="237"/>
    </location>
</feature>
<dbReference type="InterPro" id="IPR013154">
    <property type="entry name" value="ADH-like_N"/>
</dbReference>
<dbReference type="GO" id="GO:0005739">
    <property type="term" value="C:mitochondrion"/>
    <property type="evidence" value="ECO:0007669"/>
    <property type="project" value="UniProtKB-SubCell"/>
</dbReference>
<dbReference type="FunFam" id="3.40.50.720:FF:000112">
    <property type="entry name" value="Enoyl-[acyl-carrier-protein] reductase 1, mitochondrial"/>
    <property type="match status" value="1"/>
</dbReference>
<evidence type="ECO:0000256" key="7">
    <source>
        <dbReference type="ARBA" id="ARBA00041058"/>
    </source>
</evidence>
<evidence type="ECO:0000313" key="11">
    <source>
        <dbReference type="EMBL" id="KAI6661603.1"/>
    </source>
</evidence>